<comment type="caution">
    <text evidence="1">The sequence shown here is derived from an EMBL/GenBank/DDBJ whole genome shotgun (WGS) entry which is preliminary data.</text>
</comment>
<evidence type="ECO:0000313" key="2">
    <source>
        <dbReference type="Proteomes" id="UP000242188"/>
    </source>
</evidence>
<dbReference type="AlphaFoldDB" id="A0A210Q8C0"/>
<name>A0A210Q8C0_MIZYE</name>
<evidence type="ECO:0000313" key="1">
    <source>
        <dbReference type="EMBL" id="OWF44974.1"/>
    </source>
</evidence>
<protein>
    <submittedName>
        <fullName evidence="1">Uncharacterized protein</fullName>
    </submittedName>
</protein>
<organism evidence="1 2">
    <name type="scientific">Mizuhopecten yessoensis</name>
    <name type="common">Japanese scallop</name>
    <name type="synonym">Patinopecten yessoensis</name>
    <dbReference type="NCBI Taxonomy" id="6573"/>
    <lineage>
        <taxon>Eukaryota</taxon>
        <taxon>Metazoa</taxon>
        <taxon>Spiralia</taxon>
        <taxon>Lophotrochozoa</taxon>
        <taxon>Mollusca</taxon>
        <taxon>Bivalvia</taxon>
        <taxon>Autobranchia</taxon>
        <taxon>Pteriomorphia</taxon>
        <taxon>Pectinida</taxon>
        <taxon>Pectinoidea</taxon>
        <taxon>Pectinidae</taxon>
        <taxon>Mizuhopecten</taxon>
    </lineage>
</organism>
<gene>
    <name evidence="1" type="ORF">KP79_PYT01633</name>
</gene>
<dbReference type="EMBL" id="NEDP02004629">
    <property type="protein sequence ID" value="OWF44974.1"/>
    <property type="molecule type" value="Genomic_DNA"/>
</dbReference>
<proteinExistence type="predicted"/>
<accession>A0A210Q8C0</accession>
<keyword evidence="2" id="KW-1185">Reference proteome</keyword>
<dbReference type="Proteomes" id="UP000242188">
    <property type="component" value="Unassembled WGS sequence"/>
</dbReference>
<reference evidence="1 2" key="1">
    <citation type="journal article" date="2017" name="Nat. Ecol. Evol.">
        <title>Scallop genome provides insights into evolution of bilaterian karyotype and development.</title>
        <authorList>
            <person name="Wang S."/>
            <person name="Zhang J."/>
            <person name="Jiao W."/>
            <person name="Li J."/>
            <person name="Xun X."/>
            <person name="Sun Y."/>
            <person name="Guo X."/>
            <person name="Huan P."/>
            <person name="Dong B."/>
            <person name="Zhang L."/>
            <person name="Hu X."/>
            <person name="Sun X."/>
            <person name="Wang J."/>
            <person name="Zhao C."/>
            <person name="Wang Y."/>
            <person name="Wang D."/>
            <person name="Huang X."/>
            <person name="Wang R."/>
            <person name="Lv J."/>
            <person name="Li Y."/>
            <person name="Zhang Z."/>
            <person name="Liu B."/>
            <person name="Lu W."/>
            <person name="Hui Y."/>
            <person name="Liang J."/>
            <person name="Zhou Z."/>
            <person name="Hou R."/>
            <person name="Li X."/>
            <person name="Liu Y."/>
            <person name="Li H."/>
            <person name="Ning X."/>
            <person name="Lin Y."/>
            <person name="Zhao L."/>
            <person name="Xing Q."/>
            <person name="Dou J."/>
            <person name="Li Y."/>
            <person name="Mao J."/>
            <person name="Guo H."/>
            <person name="Dou H."/>
            <person name="Li T."/>
            <person name="Mu C."/>
            <person name="Jiang W."/>
            <person name="Fu Q."/>
            <person name="Fu X."/>
            <person name="Miao Y."/>
            <person name="Liu J."/>
            <person name="Yu Q."/>
            <person name="Li R."/>
            <person name="Liao H."/>
            <person name="Li X."/>
            <person name="Kong Y."/>
            <person name="Jiang Z."/>
            <person name="Chourrout D."/>
            <person name="Li R."/>
            <person name="Bao Z."/>
        </authorList>
    </citation>
    <scope>NUCLEOTIDE SEQUENCE [LARGE SCALE GENOMIC DNA]</scope>
    <source>
        <strain evidence="1 2">PY_sf001</strain>
    </source>
</reference>
<sequence>MLSDESPMEDGDNDVYIKFAEIAKERNEEEWHQTLQSAREIIAMVERYIDNGIDQEKAIKKALRKYRYEFEEYLDSTGDIDDE</sequence>